<protein>
    <submittedName>
        <fullName evidence="2">Uncharacterized protein</fullName>
    </submittedName>
</protein>
<dbReference type="EMBL" id="HBFS01020045">
    <property type="protein sequence ID" value="CAD8920183.1"/>
    <property type="molecule type" value="Transcribed_RNA"/>
</dbReference>
<reference evidence="2" key="1">
    <citation type="submission" date="2021-01" db="EMBL/GenBank/DDBJ databases">
        <authorList>
            <person name="Corre E."/>
            <person name="Pelletier E."/>
            <person name="Niang G."/>
            <person name="Scheremetjew M."/>
            <person name="Finn R."/>
            <person name="Kale V."/>
            <person name="Holt S."/>
            <person name="Cochrane G."/>
            <person name="Meng A."/>
            <person name="Brown T."/>
            <person name="Cohen L."/>
        </authorList>
    </citation>
    <scope>NUCLEOTIDE SEQUENCE</scope>
    <source>
        <strain evidence="2">Ms1</strain>
    </source>
</reference>
<evidence type="ECO:0000256" key="1">
    <source>
        <dbReference type="SAM" id="MobiDB-lite"/>
    </source>
</evidence>
<evidence type="ECO:0000313" key="2">
    <source>
        <dbReference type="EMBL" id="CAD8920183.1"/>
    </source>
</evidence>
<organism evidence="2">
    <name type="scientific">Bicosoecida sp. CB-2014</name>
    <dbReference type="NCBI Taxonomy" id="1486930"/>
    <lineage>
        <taxon>Eukaryota</taxon>
        <taxon>Sar</taxon>
        <taxon>Stramenopiles</taxon>
        <taxon>Bigyra</taxon>
        <taxon>Opalozoa</taxon>
        <taxon>Bicosoecida</taxon>
    </lineage>
</organism>
<feature type="region of interest" description="Disordered" evidence="1">
    <location>
        <begin position="783"/>
        <end position="810"/>
    </location>
</feature>
<feature type="region of interest" description="Disordered" evidence="1">
    <location>
        <begin position="14"/>
        <end position="54"/>
    </location>
</feature>
<feature type="region of interest" description="Disordered" evidence="1">
    <location>
        <begin position="127"/>
        <end position="154"/>
    </location>
</feature>
<dbReference type="AlphaFoldDB" id="A0A7S1GBS7"/>
<feature type="compositionally biased region" description="Low complexity" evidence="1">
    <location>
        <begin position="35"/>
        <end position="45"/>
    </location>
</feature>
<gene>
    <name evidence="2" type="ORF">BSP0115_LOCUS13445</name>
</gene>
<name>A0A7S1GBS7_9STRA</name>
<feature type="compositionally biased region" description="Low complexity" evidence="1">
    <location>
        <begin position="137"/>
        <end position="151"/>
    </location>
</feature>
<sequence length="842" mass="84275">MVAELAALGGADDDRAGATAARGGAGGGGDDALRGDGAPDAAGEGAHAGGGDLRHSREVDARAAYDELCHDFPRLPARQLRALRLVLAESLPRGAGGVDGAGGALPEWMRLVPEFLSGVMHVSESAARDGVQPPPASSSAAAVAEAPPSSVGGADSLLRVRPGIDDAGAAVASEAAALTATATLRAVRCALSGTRDGAVTLLRDLREDASSPVAGDAAPLADVTSAVEAAARAVAGGVDAAADAVPTAADADAEVAAALEDPDDFDYAADDGRVDGVARAVAGGGTPLDDGGAGHAEMDDGGVARRVAQILSCVNYRVLHAMSVDTWDDGHVTEDVVWCALALFRHWHGCGAGDIGATVCSDWAAVALGVDDAASAPIAARWVDLLHVLRDRMSNEPDSVPAILASVLAFYSSRAGRAAGAARAHGTSATGGLSSLNGEVRTHVGELAAMARAASDGAKAATALETTNRVVLGVLSELCSAAAVHANKRARITLHIATMKLASDLVAALRAAAAALRDVVDSRDDDDRVGVVCSDALGACRVLRFCVLGGMTVKASATDVAASGALDELLGLLATMWRLRALEGASADSLLSRVLPELHAEVSESALHIAANAEGGLQVVCEAEAVLGAIEAADGAGPLDAHAVAWRLVAAKARDGAAAAAVSPSTPAPLSSMFAPPAPAAAAPAPEPRAVDPKVADVTAAAGNMVVAQAQAVCDGLEAVAERAPAVASRRAADLATSLRLVAVLRPLLVGWQPAGALSAALRRVDRCVQAAVTRATELLARASGGAEGDAERKDDGEADASETAAARDASDFDRVLAHLREARLFVKQLAGLDGAGSGKGD</sequence>
<proteinExistence type="predicted"/>
<accession>A0A7S1GBS7</accession>